<name>A0A812D6J4_ACAPH</name>
<dbReference type="EMBL" id="CAHIKZ030002644">
    <property type="protein sequence ID" value="CAE1289965.1"/>
    <property type="molecule type" value="Genomic_DNA"/>
</dbReference>
<dbReference type="PANTHER" id="PTHR28584">
    <property type="entry name" value="FAMILY WITH SEQUENCE SIMILARITY 228 MEMBER A"/>
    <property type="match status" value="1"/>
</dbReference>
<proteinExistence type="inferred from homology"/>
<reference evidence="2" key="1">
    <citation type="submission" date="2021-01" db="EMBL/GenBank/DDBJ databases">
        <authorList>
            <person name="Li R."/>
            <person name="Bekaert M."/>
        </authorList>
    </citation>
    <scope>NUCLEOTIDE SEQUENCE</scope>
    <source>
        <strain evidence="2">Farmed</strain>
    </source>
</reference>
<evidence type="ECO:0000313" key="2">
    <source>
        <dbReference type="EMBL" id="CAE1289965.1"/>
    </source>
</evidence>
<comment type="similarity">
    <text evidence="1">Belongs to the FAM228 family.</text>
</comment>
<dbReference type="InterPro" id="IPR040046">
    <property type="entry name" value="FAM228"/>
</dbReference>
<accession>A0A812D6J4</accession>
<organism evidence="2 3">
    <name type="scientific">Acanthosepion pharaonis</name>
    <name type="common">Pharaoh cuttlefish</name>
    <name type="synonym">Sepia pharaonis</name>
    <dbReference type="NCBI Taxonomy" id="158019"/>
    <lineage>
        <taxon>Eukaryota</taxon>
        <taxon>Metazoa</taxon>
        <taxon>Spiralia</taxon>
        <taxon>Lophotrochozoa</taxon>
        <taxon>Mollusca</taxon>
        <taxon>Cephalopoda</taxon>
        <taxon>Coleoidea</taxon>
        <taxon>Decapodiformes</taxon>
        <taxon>Sepiida</taxon>
        <taxon>Sepiina</taxon>
        <taxon>Sepiidae</taxon>
        <taxon>Acanthosepion</taxon>
    </lineage>
</organism>
<dbReference type="PANTHER" id="PTHR28584:SF1">
    <property type="entry name" value="PROTEIN FAM228B"/>
    <property type="match status" value="1"/>
</dbReference>
<dbReference type="OrthoDB" id="6151317at2759"/>
<evidence type="ECO:0000313" key="3">
    <source>
        <dbReference type="Proteomes" id="UP000597762"/>
    </source>
</evidence>
<protein>
    <submittedName>
        <fullName evidence="2">Uncharacterized protein</fullName>
    </submittedName>
</protein>
<dbReference type="Proteomes" id="UP000597762">
    <property type="component" value="Unassembled WGS sequence"/>
</dbReference>
<gene>
    <name evidence="2" type="ORF">SPHA_47946</name>
</gene>
<evidence type="ECO:0000256" key="1">
    <source>
        <dbReference type="ARBA" id="ARBA00007753"/>
    </source>
</evidence>
<sequence>MWIHKNDILSAMIKEGQLSIMELAKRKRARKMAAAKTLCSDISNEIPAHQVIHLLLDKAAKLHKYEKKSFDIKRISGNKIQQNVPFSLSLPLFYKKRMSFRWSKEKYELLTEREKTLLAETDLEVLTHELHDLRKREILHRRWTKDVYDPLKKNLGGAVDELHWTSVEAMRHQMHKLYLQYVNTKGHAFLDILNPKEYPKYTFSYGVPSKIKGKVGPDPLSYQKNQCFEEDRVILRCETGMKYNDTDLEQIKQNSLPQAPLGRDSTNCNKWQQTPLLNINSTPREASR</sequence>
<dbReference type="AlphaFoldDB" id="A0A812D6J4"/>
<comment type="caution">
    <text evidence="2">The sequence shown here is derived from an EMBL/GenBank/DDBJ whole genome shotgun (WGS) entry which is preliminary data.</text>
</comment>
<keyword evidence="3" id="KW-1185">Reference proteome</keyword>